<dbReference type="PATRIC" id="fig|1240687.3.peg.4273"/>
<proteinExistence type="predicted"/>
<evidence type="ECO:0000313" key="1">
    <source>
        <dbReference type="EMBL" id="EMK20967.1"/>
    </source>
</evidence>
<dbReference type="Proteomes" id="UP000011980">
    <property type="component" value="Unassembled WGS sequence"/>
</dbReference>
<comment type="caution">
    <text evidence="1">The sequence shown here is derived from an EMBL/GenBank/DDBJ whole genome shotgun (WGS) entry which is preliminary data.</text>
</comment>
<reference evidence="1 2" key="1">
    <citation type="submission" date="2013-01" db="EMBL/GenBank/DDBJ databases">
        <authorList>
            <person name="Harkins D.M."/>
            <person name="Durkin A.S."/>
            <person name="Brinkac L.M."/>
            <person name="Haft D.H."/>
            <person name="Selengut J.D."/>
            <person name="Sanka R."/>
            <person name="DePew J."/>
            <person name="Purushe J."/>
            <person name="Galloway R.L."/>
            <person name="Vinetz J.M."/>
            <person name="Sutton G.G."/>
            <person name="Nierman W.C."/>
            <person name="Fouts D.E."/>
        </authorList>
    </citation>
    <scope>NUCLEOTIDE SEQUENCE [LARGE SCALE GENOMIC DNA]</scope>
    <source>
        <strain evidence="1 2">Nikolaevo</strain>
    </source>
</reference>
<organism evidence="1 2">
    <name type="scientific">Leptospira kirschneri serovar Bulgarica str. Nikolaevo</name>
    <dbReference type="NCBI Taxonomy" id="1240687"/>
    <lineage>
        <taxon>Bacteria</taxon>
        <taxon>Pseudomonadati</taxon>
        <taxon>Spirochaetota</taxon>
        <taxon>Spirochaetia</taxon>
        <taxon>Leptospirales</taxon>
        <taxon>Leptospiraceae</taxon>
        <taxon>Leptospira</taxon>
    </lineage>
</organism>
<sequence>MKRLFVRVDIDFFDNSIIQKFINYSRSVICEKDLSFTFMISFEVLKKILN</sequence>
<dbReference type="AlphaFoldDB" id="M6F1P8"/>
<evidence type="ECO:0000313" key="2">
    <source>
        <dbReference type="Proteomes" id="UP000011980"/>
    </source>
</evidence>
<gene>
    <name evidence="1" type="ORF">LEP1GSC008_4561</name>
</gene>
<protein>
    <submittedName>
        <fullName evidence="1">Uncharacterized protein</fullName>
    </submittedName>
</protein>
<name>M6F1P8_9LEPT</name>
<dbReference type="EMBL" id="ANCE01000198">
    <property type="protein sequence ID" value="EMK20967.1"/>
    <property type="molecule type" value="Genomic_DNA"/>
</dbReference>
<accession>M6F1P8</accession>